<protein>
    <submittedName>
        <fullName evidence="2">Uncharacterized protein</fullName>
    </submittedName>
</protein>
<name>A0A2L0ETH2_SORCE</name>
<accession>A0A2L0ETH2</accession>
<evidence type="ECO:0000313" key="3">
    <source>
        <dbReference type="Proteomes" id="UP000238348"/>
    </source>
</evidence>
<feature type="region of interest" description="Disordered" evidence="1">
    <location>
        <begin position="191"/>
        <end position="214"/>
    </location>
</feature>
<evidence type="ECO:0000313" key="2">
    <source>
        <dbReference type="EMBL" id="AUX42572.1"/>
    </source>
</evidence>
<feature type="region of interest" description="Disordered" evidence="1">
    <location>
        <begin position="41"/>
        <end position="169"/>
    </location>
</feature>
<feature type="compositionally biased region" description="Low complexity" evidence="1">
    <location>
        <begin position="80"/>
        <end position="96"/>
    </location>
</feature>
<gene>
    <name evidence="2" type="ORF">SOCE26_040050</name>
</gene>
<organism evidence="2 3">
    <name type="scientific">Sorangium cellulosum</name>
    <name type="common">Polyangium cellulosum</name>
    <dbReference type="NCBI Taxonomy" id="56"/>
    <lineage>
        <taxon>Bacteria</taxon>
        <taxon>Pseudomonadati</taxon>
        <taxon>Myxococcota</taxon>
        <taxon>Polyangia</taxon>
        <taxon>Polyangiales</taxon>
        <taxon>Polyangiaceae</taxon>
        <taxon>Sorangium</taxon>
    </lineage>
</organism>
<feature type="compositionally biased region" description="Basic residues" evidence="1">
    <location>
        <begin position="195"/>
        <end position="214"/>
    </location>
</feature>
<dbReference type="AlphaFoldDB" id="A0A2L0ETH2"/>
<dbReference type="EMBL" id="CP012673">
    <property type="protein sequence ID" value="AUX42572.1"/>
    <property type="molecule type" value="Genomic_DNA"/>
</dbReference>
<evidence type="ECO:0000256" key="1">
    <source>
        <dbReference type="SAM" id="MobiDB-lite"/>
    </source>
</evidence>
<sequence>MKEQMSLLDVEGGGKRRRKGKGKPRRGRAIEVQAEVNELPARPLRLPPGRPAPLLLPAGTPGAPGRGLVLAGSRPLAGWPVVPRRTTTERATTTTVRPRRTPERSTPRKRSTARKANTPRAVEVTPTARAAKVRTRTARAAPEAPKPARKRAPRKARATAPKRGPRVVRGVTYVCRPAKAESALEREVRDVKRLLTTRKPQKAPKKRAPSRRKR</sequence>
<dbReference type="Proteomes" id="UP000238348">
    <property type="component" value="Chromosome"/>
</dbReference>
<proteinExistence type="predicted"/>
<feature type="region of interest" description="Disordered" evidence="1">
    <location>
        <begin position="1"/>
        <end position="28"/>
    </location>
</feature>
<feature type="compositionally biased region" description="Low complexity" evidence="1">
    <location>
        <begin position="52"/>
        <end position="68"/>
    </location>
</feature>
<feature type="compositionally biased region" description="Basic residues" evidence="1">
    <location>
        <begin position="147"/>
        <end position="157"/>
    </location>
</feature>
<feature type="compositionally biased region" description="Basic residues" evidence="1">
    <location>
        <begin position="15"/>
        <end position="27"/>
    </location>
</feature>
<reference evidence="2 3" key="1">
    <citation type="submission" date="2015-09" db="EMBL/GenBank/DDBJ databases">
        <title>Sorangium comparison.</title>
        <authorList>
            <person name="Zaburannyi N."/>
            <person name="Bunk B."/>
            <person name="Overmann J."/>
            <person name="Mueller R."/>
        </authorList>
    </citation>
    <scope>NUCLEOTIDE SEQUENCE [LARGE SCALE GENOMIC DNA]</scope>
    <source>
        <strain evidence="2 3">So ce26</strain>
    </source>
</reference>